<name>A0A813LA52_POLGL</name>
<comment type="caution">
    <text evidence="2">The sequence shown here is derived from an EMBL/GenBank/DDBJ whole genome shotgun (WGS) entry which is preliminary data.</text>
</comment>
<feature type="region of interest" description="Disordered" evidence="1">
    <location>
        <begin position="77"/>
        <end position="114"/>
    </location>
</feature>
<dbReference type="AlphaFoldDB" id="A0A813LA52"/>
<proteinExistence type="predicted"/>
<gene>
    <name evidence="2" type="ORF">PGLA2088_LOCUS43295</name>
</gene>
<feature type="compositionally biased region" description="Basic residues" evidence="1">
    <location>
        <begin position="83"/>
        <end position="94"/>
    </location>
</feature>
<reference evidence="2" key="1">
    <citation type="submission" date="2021-02" db="EMBL/GenBank/DDBJ databases">
        <authorList>
            <person name="Dougan E. K."/>
            <person name="Rhodes N."/>
            <person name="Thang M."/>
            <person name="Chan C."/>
        </authorList>
    </citation>
    <scope>NUCLEOTIDE SEQUENCE</scope>
</reference>
<accession>A0A813LA52</accession>
<feature type="compositionally biased region" description="Basic and acidic residues" evidence="1">
    <location>
        <begin position="100"/>
        <end position="114"/>
    </location>
</feature>
<evidence type="ECO:0000313" key="3">
    <source>
        <dbReference type="Proteomes" id="UP000626109"/>
    </source>
</evidence>
<evidence type="ECO:0000313" key="2">
    <source>
        <dbReference type="EMBL" id="CAE8723681.1"/>
    </source>
</evidence>
<dbReference type="EMBL" id="CAJNNW010034721">
    <property type="protein sequence ID" value="CAE8723681.1"/>
    <property type="molecule type" value="Genomic_DNA"/>
</dbReference>
<dbReference type="Proteomes" id="UP000626109">
    <property type="component" value="Unassembled WGS sequence"/>
</dbReference>
<sequence length="114" mass="12987">MAKQKYGRLHIAFRSGHSHLSDFRSETPPVREAIERCRSTCESCGGERGKELELWGYVCVMCTRCVRVRLVSLRTAPGEGRVQRRKRALKKVRQQNKNARNTDKPGEADKATSL</sequence>
<protein>
    <submittedName>
        <fullName evidence="2">Uncharacterized protein</fullName>
    </submittedName>
</protein>
<organism evidence="2 3">
    <name type="scientific">Polarella glacialis</name>
    <name type="common">Dinoflagellate</name>
    <dbReference type="NCBI Taxonomy" id="89957"/>
    <lineage>
        <taxon>Eukaryota</taxon>
        <taxon>Sar</taxon>
        <taxon>Alveolata</taxon>
        <taxon>Dinophyceae</taxon>
        <taxon>Suessiales</taxon>
        <taxon>Suessiaceae</taxon>
        <taxon>Polarella</taxon>
    </lineage>
</organism>
<evidence type="ECO:0000256" key="1">
    <source>
        <dbReference type="SAM" id="MobiDB-lite"/>
    </source>
</evidence>